<dbReference type="Gene3D" id="2.60.120.260">
    <property type="entry name" value="Galactose-binding domain-like"/>
    <property type="match status" value="3"/>
</dbReference>
<evidence type="ECO:0000313" key="7">
    <source>
        <dbReference type="RefSeq" id="XP_031556037.1"/>
    </source>
</evidence>
<protein>
    <submittedName>
        <fullName evidence="7">Uncharacterized protein LOC116292823</fullName>
    </submittedName>
</protein>
<dbReference type="Proteomes" id="UP000515163">
    <property type="component" value="Unplaced"/>
</dbReference>
<dbReference type="PROSITE" id="PS50022">
    <property type="entry name" value="FA58C_3"/>
    <property type="match status" value="2"/>
</dbReference>
<dbReference type="InParanoid" id="A0A6P8HTU6"/>
<dbReference type="GO" id="GO:0046872">
    <property type="term" value="F:metal ion binding"/>
    <property type="evidence" value="ECO:0007669"/>
    <property type="project" value="UniProtKB-KW"/>
</dbReference>
<evidence type="ECO:0000259" key="5">
    <source>
        <dbReference type="PROSITE" id="PS50022"/>
    </source>
</evidence>
<dbReference type="CDD" id="cd00057">
    <property type="entry name" value="FA58C"/>
    <property type="match status" value="2"/>
</dbReference>
<feature type="unsure residue" description="D or N" evidence="7">
    <location>
        <position position="74"/>
    </location>
</feature>
<feature type="non-terminal residue" evidence="7">
    <location>
        <position position="527"/>
    </location>
</feature>
<dbReference type="OrthoDB" id="547680at2759"/>
<proteinExistence type="predicted"/>
<dbReference type="SUPFAM" id="SSF49785">
    <property type="entry name" value="Galactose-binding domain-like"/>
    <property type="match status" value="3"/>
</dbReference>
<sequence>MAVVQGLPTLFYFIFVTTSVWAAGVWAAVDCRDLALGMQNSVIAADKITASSGTAGDQARLNYTNGPSWCAIGDDDNPYLQIDLGTPHIICAVSTQGDHLAKQWVKTFQLNCSDDGKTYHPYRENGNTQQTYYGNMDGVGIVKQILYQGMIARYLRILPIMPHGAVCMRAEIYGVQIRSGSKVNYAYNKAATQSSTGWGGLPDRAVDGDRNAIYYFGSCTHTQDENGAWWMVDLGQSVPVYEVFIVNRDTNSNRLHDFLILIGLAIGIFNSSVVPDNSLSASSIFSSMRSAAKARLLGISSWRPRDNDTNPWLQIDLEEVYYVCAVATQGDPNGNERTKKYIVKGSLDHQRWMSVESGELETSEKEMIFTGNENKATSIIKHILPSPLAARFVRFYPVEKIEAYALRVEIYGVTKEPASPIPPPIGNKELHPSHGSHADLVCRAERGLKIKWYHNDTDVTSYSIGSVRTGSILISTLRVNYTSAEDVYDKYSCDKALRKCTSLDYICQVDYGSYRKLQSRGKISILL</sequence>
<organism evidence="6 7">
    <name type="scientific">Actinia tenebrosa</name>
    <name type="common">Australian red waratah sea anemone</name>
    <dbReference type="NCBI Taxonomy" id="6105"/>
    <lineage>
        <taxon>Eukaryota</taxon>
        <taxon>Metazoa</taxon>
        <taxon>Cnidaria</taxon>
        <taxon>Anthozoa</taxon>
        <taxon>Hexacorallia</taxon>
        <taxon>Actiniaria</taxon>
        <taxon>Actiniidae</taxon>
        <taxon>Actinia</taxon>
    </lineage>
</organism>
<dbReference type="InterPro" id="IPR000421">
    <property type="entry name" value="FA58C"/>
</dbReference>
<dbReference type="Pfam" id="PF22633">
    <property type="entry name" value="F5_F8_type_C_2"/>
    <property type="match status" value="1"/>
</dbReference>
<keyword evidence="1" id="KW-0479">Metal-binding</keyword>
<evidence type="ECO:0000256" key="2">
    <source>
        <dbReference type="ARBA" id="ARBA00022837"/>
    </source>
</evidence>
<dbReference type="PANTHER" id="PTHR24543">
    <property type="entry name" value="MULTICOPPER OXIDASE-RELATED"/>
    <property type="match status" value="1"/>
</dbReference>
<gene>
    <name evidence="7" type="primary">LOC116292823</name>
</gene>
<dbReference type="InterPro" id="IPR006585">
    <property type="entry name" value="FTP1"/>
</dbReference>
<feature type="signal peptide" evidence="4">
    <location>
        <begin position="1"/>
        <end position="22"/>
    </location>
</feature>
<dbReference type="Pfam" id="PF00754">
    <property type="entry name" value="F5_F8_type_C"/>
    <property type="match status" value="2"/>
</dbReference>
<dbReference type="PROSITE" id="PS01285">
    <property type="entry name" value="FA58C_1"/>
    <property type="match status" value="2"/>
</dbReference>
<evidence type="ECO:0000256" key="4">
    <source>
        <dbReference type="SAM" id="SignalP"/>
    </source>
</evidence>
<feature type="chain" id="PRO_5027625336" evidence="4">
    <location>
        <begin position="23"/>
        <end position="527"/>
    </location>
</feature>
<keyword evidence="6" id="KW-1185">Reference proteome</keyword>
<feature type="domain" description="F5/8 type C" evidence="5">
    <location>
        <begin position="31"/>
        <end position="175"/>
    </location>
</feature>
<dbReference type="InterPro" id="IPR008979">
    <property type="entry name" value="Galactose-bd-like_sf"/>
</dbReference>
<dbReference type="AlphaFoldDB" id="A0A6P8HTU6"/>
<keyword evidence="2" id="KW-0106">Calcium</keyword>
<dbReference type="SMART" id="SM00607">
    <property type="entry name" value="FTP"/>
    <property type="match status" value="1"/>
</dbReference>
<dbReference type="RefSeq" id="XP_031556037.1">
    <property type="nucleotide sequence ID" value="XM_031700177.1"/>
</dbReference>
<keyword evidence="3" id="KW-1015">Disulfide bond</keyword>
<name>A0A6P8HTU6_ACTTE</name>
<dbReference type="KEGG" id="aten:116292823"/>
<reference evidence="7" key="1">
    <citation type="submission" date="2025-08" db="UniProtKB">
        <authorList>
            <consortium name="RefSeq"/>
        </authorList>
    </citation>
    <scope>IDENTIFICATION</scope>
</reference>
<keyword evidence="4" id="KW-0732">Signal</keyword>
<accession>A0A6P8HTU6</accession>
<evidence type="ECO:0000256" key="1">
    <source>
        <dbReference type="ARBA" id="ARBA00022723"/>
    </source>
</evidence>
<dbReference type="SMART" id="SM00231">
    <property type="entry name" value="FA58C"/>
    <property type="match status" value="2"/>
</dbReference>
<feature type="domain" description="F5/8 type C" evidence="5">
    <location>
        <begin position="261"/>
        <end position="413"/>
    </location>
</feature>
<evidence type="ECO:0000313" key="6">
    <source>
        <dbReference type="Proteomes" id="UP000515163"/>
    </source>
</evidence>
<evidence type="ECO:0000256" key="3">
    <source>
        <dbReference type="ARBA" id="ARBA00023157"/>
    </source>
</evidence>